<keyword evidence="9" id="KW-1185">Reference proteome</keyword>
<feature type="compositionally biased region" description="Basic and acidic residues" evidence="5">
    <location>
        <begin position="25"/>
        <end position="37"/>
    </location>
</feature>
<evidence type="ECO:0000313" key="9">
    <source>
        <dbReference type="Proteomes" id="UP000187181"/>
    </source>
</evidence>
<feature type="signal peptide" evidence="6">
    <location>
        <begin position="1"/>
        <end position="23"/>
    </location>
</feature>
<name>A0A1R3WPU2_9BACT</name>
<dbReference type="InterPro" id="IPR050845">
    <property type="entry name" value="Cu-binding_ET"/>
</dbReference>
<dbReference type="AlphaFoldDB" id="A0A1R3WPU2"/>
<keyword evidence="1" id="KW-0813">Transport</keyword>
<evidence type="ECO:0000256" key="1">
    <source>
        <dbReference type="ARBA" id="ARBA00022448"/>
    </source>
</evidence>
<dbReference type="STRING" id="1317125.SAMN05444128_0800"/>
<keyword evidence="2" id="KW-0479">Metal-binding</keyword>
<protein>
    <submittedName>
        <fullName evidence="8">Azurin</fullName>
    </submittedName>
</protein>
<proteinExistence type="predicted"/>
<dbReference type="InterPro" id="IPR008972">
    <property type="entry name" value="Cupredoxin"/>
</dbReference>
<gene>
    <name evidence="8" type="ORF">SAMN05444128_0800</name>
</gene>
<keyword evidence="6" id="KW-0732">Signal</keyword>
<feature type="compositionally biased region" description="Polar residues" evidence="5">
    <location>
        <begin position="39"/>
        <end position="48"/>
    </location>
</feature>
<accession>A0A1R3WPU2</accession>
<feature type="region of interest" description="Disordered" evidence="5">
    <location>
        <begin position="25"/>
        <end position="48"/>
    </location>
</feature>
<dbReference type="PANTHER" id="PTHR38439:SF2">
    <property type="entry name" value="OUTER MEMBRANE PROTEIN H.8"/>
    <property type="match status" value="1"/>
</dbReference>
<keyword evidence="3" id="KW-0249">Electron transport</keyword>
<sequence length="180" mass="19485">MRAMKQLGIAGLLAALMFFVSCGGERETSDRPEKITDEPLTQRQQEPDTTLQEVAEVNIRAVGGETLESMTYDQDTIQVKVGTLVKLTFTNEGKDPKMIYNLVFTREGYSAQAAQKGGKAGASGNYLPDSSLLLAATPLALPGQSVKMEFTAPDSAGVFEFVNTYPSETPLMKGKLIVKE</sequence>
<reference evidence="9" key="1">
    <citation type="submission" date="2017-01" db="EMBL/GenBank/DDBJ databases">
        <authorList>
            <person name="Varghese N."/>
            <person name="Submissions S."/>
        </authorList>
    </citation>
    <scope>NUCLEOTIDE SEQUENCE [LARGE SCALE GENOMIC DNA]</scope>
    <source>
        <strain evidence="9">LP100</strain>
    </source>
</reference>
<dbReference type="GO" id="GO:0009055">
    <property type="term" value="F:electron transfer activity"/>
    <property type="evidence" value="ECO:0007669"/>
    <property type="project" value="InterPro"/>
</dbReference>
<feature type="domain" description="Blue (type 1) copper" evidence="7">
    <location>
        <begin position="68"/>
        <end position="179"/>
    </location>
</feature>
<dbReference type="PROSITE" id="PS51257">
    <property type="entry name" value="PROKAR_LIPOPROTEIN"/>
    <property type="match status" value="1"/>
</dbReference>
<dbReference type="Pfam" id="PF00127">
    <property type="entry name" value="Copper-bind"/>
    <property type="match status" value="1"/>
</dbReference>
<evidence type="ECO:0000256" key="2">
    <source>
        <dbReference type="ARBA" id="ARBA00022723"/>
    </source>
</evidence>
<evidence type="ECO:0000256" key="5">
    <source>
        <dbReference type="SAM" id="MobiDB-lite"/>
    </source>
</evidence>
<organism evidence="8 9">
    <name type="scientific">Pontibacter indicus</name>
    <dbReference type="NCBI Taxonomy" id="1317125"/>
    <lineage>
        <taxon>Bacteria</taxon>
        <taxon>Pseudomonadati</taxon>
        <taxon>Bacteroidota</taxon>
        <taxon>Cytophagia</taxon>
        <taxon>Cytophagales</taxon>
        <taxon>Hymenobacteraceae</taxon>
        <taxon>Pontibacter</taxon>
    </lineage>
</organism>
<dbReference type="GO" id="GO:0005507">
    <property type="term" value="F:copper ion binding"/>
    <property type="evidence" value="ECO:0007669"/>
    <property type="project" value="InterPro"/>
</dbReference>
<evidence type="ECO:0000256" key="3">
    <source>
        <dbReference type="ARBA" id="ARBA00022982"/>
    </source>
</evidence>
<dbReference type="PANTHER" id="PTHR38439">
    <property type="entry name" value="AURACYANIN-B"/>
    <property type="match status" value="1"/>
</dbReference>
<keyword evidence="4" id="KW-0186">Copper</keyword>
<evidence type="ECO:0000313" key="8">
    <source>
        <dbReference type="EMBL" id="SIT79900.1"/>
    </source>
</evidence>
<evidence type="ECO:0000256" key="6">
    <source>
        <dbReference type="SAM" id="SignalP"/>
    </source>
</evidence>
<dbReference type="InterPro" id="IPR000923">
    <property type="entry name" value="BlueCu_1"/>
</dbReference>
<evidence type="ECO:0000256" key="4">
    <source>
        <dbReference type="ARBA" id="ARBA00023008"/>
    </source>
</evidence>
<dbReference type="Gene3D" id="2.60.40.420">
    <property type="entry name" value="Cupredoxins - blue copper proteins"/>
    <property type="match status" value="1"/>
</dbReference>
<dbReference type="EMBL" id="FTPP01000001">
    <property type="protein sequence ID" value="SIT79900.1"/>
    <property type="molecule type" value="Genomic_DNA"/>
</dbReference>
<dbReference type="Proteomes" id="UP000187181">
    <property type="component" value="Unassembled WGS sequence"/>
</dbReference>
<feature type="chain" id="PRO_5012729394" evidence="6">
    <location>
        <begin position="24"/>
        <end position="180"/>
    </location>
</feature>
<evidence type="ECO:0000259" key="7">
    <source>
        <dbReference type="Pfam" id="PF00127"/>
    </source>
</evidence>
<dbReference type="RefSeq" id="WP_244554586.1">
    <property type="nucleotide sequence ID" value="NZ_FTPP01000001.1"/>
</dbReference>
<dbReference type="SUPFAM" id="SSF49503">
    <property type="entry name" value="Cupredoxins"/>
    <property type="match status" value="1"/>
</dbReference>